<dbReference type="EMBL" id="JACXXJ020000003">
    <property type="protein sequence ID" value="MBF2713242.1"/>
    <property type="molecule type" value="Genomic_DNA"/>
</dbReference>
<evidence type="ECO:0000256" key="2">
    <source>
        <dbReference type="ARBA" id="ARBA00022723"/>
    </source>
</evidence>
<dbReference type="InterPro" id="IPR006913">
    <property type="entry name" value="CENP-V/GFA"/>
</dbReference>
<dbReference type="InterPro" id="IPR011057">
    <property type="entry name" value="Mss4-like_sf"/>
</dbReference>
<dbReference type="GO" id="GO:0046872">
    <property type="term" value="F:metal ion binding"/>
    <property type="evidence" value="ECO:0007669"/>
    <property type="project" value="UniProtKB-KW"/>
</dbReference>
<reference evidence="5" key="1">
    <citation type="submission" date="2020-11" db="EMBL/GenBank/DDBJ databases">
        <title>Agrobacterium vitis strain K377 genome.</title>
        <authorList>
            <person name="Xi H."/>
        </authorList>
    </citation>
    <scope>NUCLEOTIDE SEQUENCE</scope>
    <source>
        <strain evidence="5">K377</strain>
    </source>
</reference>
<evidence type="ECO:0000259" key="4">
    <source>
        <dbReference type="Pfam" id="PF04828"/>
    </source>
</evidence>
<accession>A0AAE2RB43</accession>
<gene>
    <name evidence="5" type="ORF">IEI95_003110</name>
</gene>
<evidence type="ECO:0000256" key="1">
    <source>
        <dbReference type="ARBA" id="ARBA00005495"/>
    </source>
</evidence>
<organism evidence="5 6">
    <name type="scientific">Agrobacterium vitis</name>
    <name type="common">Rhizobium vitis</name>
    <dbReference type="NCBI Taxonomy" id="373"/>
    <lineage>
        <taxon>Bacteria</taxon>
        <taxon>Pseudomonadati</taxon>
        <taxon>Pseudomonadota</taxon>
        <taxon>Alphaproteobacteria</taxon>
        <taxon>Hyphomicrobiales</taxon>
        <taxon>Rhizobiaceae</taxon>
        <taxon>Rhizobium/Agrobacterium group</taxon>
        <taxon>Agrobacterium</taxon>
    </lineage>
</organism>
<proteinExistence type="inferred from homology"/>
<sequence>MVTRGQPKKISVCHCSACQRRTGSSFGVAVFFASEATAETGSATTYKRSGLTATAFGCFDDKRDLEPTQAVCD</sequence>
<dbReference type="GO" id="GO:0016846">
    <property type="term" value="F:carbon-sulfur lyase activity"/>
    <property type="evidence" value="ECO:0007669"/>
    <property type="project" value="InterPro"/>
</dbReference>
<name>A0AAE2RB43_AGRVI</name>
<comment type="caution">
    <text evidence="5">The sequence shown here is derived from an EMBL/GenBank/DDBJ whole genome shotgun (WGS) entry which is preliminary data.</text>
</comment>
<dbReference type="Gene3D" id="3.90.1590.10">
    <property type="entry name" value="glutathione-dependent formaldehyde- activating enzyme (gfa)"/>
    <property type="match status" value="1"/>
</dbReference>
<dbReference type="SUPFAM" id="SSF51316">
    <property type="entry name" value="Mss4-like"/>
    <property type="match status" value="1"/>
</dbReference>
<dbReference type="AlphaFoldDB" id="A0AAE2RB43"/>
<feature type="domain" description="CENP-V/GFA" evidence="4">
    <location>
        <begin position="4"/>
        <end position="51"/>
    </location>
</feature>
<comment type="similarity">
    <text evidence="1">Belongs to the Gfa family.</text>
</comment>
<keyword evidence="3" id="KW-0862">Zinc</keyword>
<keyword evidence="2" id="KW-0479">Metal-binding</keyword>
<evidence type="ECO:0000256" key="3">
    <source>
        <dbReference type="ARBA" id="ARBA00022833"/>
    </source>
</evidence>
<protein>
    <submittedName>
        <fullName evidence="5">GFA family protein</fullName>
    </submittedName>
</protein>
<dbReference type="Pfam" id="PF04828">
    <property type="entry name" value="GFA"/>
    <property type="match status" value="1"/>
</dbReference>
<evidence type="ECO:0000313" key="5">
    <source>
        <dbReference type="EMBL" id="MBF2713242.1"/>
    </source>
</evidence>
<evidence type="ECO:0000313" key="6">
    <source>
        <dbReference type="Proteomes" id="UP000655037"/>
    </source>
</evidence>
<dbReference type="Proteomes" id="UP000655037">
    <property type="component" value="Unassembled WGS sequence"/>
</dbReference>